<dbReference type="RefSeq" id="WP_149675907.1">
    <property type="nucleotide sequence ID" value="NZ_VTUZ01000057.1"/>
</dbReference>
<dbReference type="GO" id="GO:0016491">
    <property type="term" value="F:oxidoreductase activity"/>
    <property type="evidence" value="ECO:0007669"/>
    <property type="project" value="InterPro"/>
</dbReference>
<dbReference type="Proteomes" id="UP000325273">
    <property type="component" value="Unassembled WGS sequence"/>
</dbReference>
<dbReference type="InterPro" id="IPR045247">
    <property type="entry name" value="Oye-like"/>
</dbReference>
<dbReference type="CDD" id="cd04747">
    <property type="entry name" value="OYE_like_5_FMN"/>
    <property type="match status" value="1"/>
</dbReference>
<dbReference type="AlphaFoldDB" id="A0A5B0G756"/>
<dbReference type="Pfam" id="PF00724">
    <property type="entry name" value="Oxidored_FMN"/>
    <property type="match status" value="1"/>
</dbReference>
<name>A0A5B0G756_9BURK</name>
<comment type="caution">
    <text evidence="2">The sequence shown here is derived from an EMBL/GenBank/DDBJ whole genome shotgun (WGS) entry which is preliminary data.</text>
</comment>
<dbReference type="PANTHER" id="PTHR22893">
    <property type="entry name" value="NADH OXIDOREDUCTASE-RELATED"/>
    <property type="match status" value="1"/>
</dbReference>
<accession>A0A5B0G756</accession>
<feature type="domain" description="NADH:flavin oxidoreductase/NADH oxidase N-terminal" evidence="1">
    <location>
        <begin position="22"/>
        <end position="333"/>
    </location>
</feature>
<proteinExistence type="predicted"/>
<dbReference type="PANTHER" id="PTHR22893:SF55">
    <property type="entry name" value="OXIDOREDUCTASE-RELATED"/>
    <property type="match status" value="1"/>
</dbReference>
<sequence>MLGHAPTTATSNRLHGTRSGVLFTPTKLGSLELKNRIVMAPMTRAMSAQGIPGENVAHYYRRRAEAGVGLIISEGSFIPHWSASHEENAPRFYGDDALAGWNRVIDEVHAAGGRMFPQLWHVGLVRKPQVEGASGLFDEDAEASRRLGPSGIIGGGGLPLAQVRAPATEREIGEIIEAYGNAAASAKQLGFDGVEIHGAHGYLIDQFLWAETNKRSDQYGGDRTKRSRFGVEVIQEIRRRVGWEFPVTLRLSTWKNQSYAASLATTPSEWAEIVTPFVTAGVDGFHLSQRRFWEGAFGTELNLAGWTKKLTGKPTITVGSVTLNNSMAEMLQGKDSEPEDNLALVYSALERGDFDLVAVGRALLANPDWPEKIRKGATLRSYTRSMLTNLD</sequence>
<dbReference type="EMBL" id="VTUZ01000057">
    <property type="protein sequence ID" value="KAA0998498.1"/>
    <property type="molecule type" value="Genomic_DNA"/>
</dbReference>
<dbReference type="InterPro" id="IPR013785">
    <property type="entry name" value="Aldolase_TIM"/>
</dbReference>
<evidence type="ECO:0000313" key="3">
    <source>
        <dbReference type="Proteomes" id="UP000325273"/>
    </source>
</evidence>
<organism evidence="2 3">
    <name type="scientific">Paraburkholderia panacisoli</name>
    <dbReference type="NCBI Taxonomy" id="2603818"/>
    <lineage>
        <taxon>Bacteria</taxon>
        <taxon>Pseudomonadati</taxon>
        <taxon>Pseudomonadota</taxon>
        <taxon>Betaproteobacteria</taxon>
        <taxon>Burkholderiales</taxon>
        <taxon>Burkholderiaceae</taxon>
        <taxon>Paraburkholderia</taxon>
    </lineage>
</organism>
<reference evidence="2 3" key="1">
    <citation type="submission" date="2019-08" db="EMBL/GenBank/DDBJ databases">
        <title>Paraburkholderia sp. DCY113.</title>
        <authorList>
            <person name="Kang J."/>
        </authorList>
    </citation>
    <scope>NUCLEOTIDE SEQUENCE [LARGE SCALE GENOMIC DNA]</scope>
    <source>
        <strain evidence="2 3">DCY113</strain>
    </source>
</reference>
<keyword evidence="3" id="KW-1185">Reference proteome</keyword>
<dbReference type="SUPFAM" id="SSF51395">
    <property type="entry name" value="FMN-linked oxidoreductases"/>
    <property type="match status" value="1"/>
</dbReference>
<protein>
    <submittedName>
        <fullName evidence="2">NADH:flavin oxidoreductase</fullName>
    </submittedName>
</protein>
<gene>
    <name evidence="2" type="ORF">FVF58_44240</name>
</gene>
<evidence type="ECO:0000313" key="2">
    <source>
        <dbReference type="EMBL" id="KAA0998498.1"/>
    </source>
</evidence>
<dbReference type="InterPro" id="IPR001155">
    <property type="entry name" value="OxRdtase_FMN_N"/>
</dbReference>
<dbReference type="GO" id="GO:0005829">
    <property type="term" value="C:cytosol"/>
    <property type="evidence" value="ECO:0007669"/>
    <property type="project" value="TreeGrafter"/>
</dbReference>
<dbReference type="Gene3D" id="3.20.20.70">
    <property type="entry name" value="Aldolase class I"/>
    <property type="match status" value="1"/>
</dbReference>
<dbReference type="GO" id="GO:0010181">
    <property type="term" value="F:FMN binding"/>
    <property type="evidence" value="ECO:0007669"/>
    <property type="project" value="InterPro"/>
</dbReference>
<evidence type="ECO:0000259" key="1">
    <source>
        <dbReference type="Pfam" id="PF00724"/>
    </source>
</evidence>